<dbReference type="AlphaFoldDB" id="F4PK73"/>
<dbReference type="RefSeq" id="XP_004361848.1">
    <property type="nucleotide sequence ID" value="XM_004361791.1"/>
</dbReference>
<dbReference type="Proteomes" id="UP000007797">
    <property type="component" value="Unassembled WGS sequence"/>
</dbReference>
<dbReference type="KEGG" id="dfa:DFA_06135"/>
<evidence type="ECO:0000313" key="1">
    <source>
        <dbReference type="EMBL" id="EGG23997.1"/>
    </source>
</evidence>
<dbReference type="EMBL" id="GL883007">
    <property type="protein sequence ID" value="EGG23997.1"/>
    <property type="molecule type" value="Genomic_DNA"/>
</dbReference>
<dbReference type="Gene3D" id="3.40.630.30">
    <property type="match status" value="1"/>
</dbReference>
<proteinExistence type="predicted"/>
<accession>F4PK73</accession>
<dbReference type="GeneID" id="14876368"/>
<evidence type="ECO:0000313" key="2">
    <source>
        <dbReference type="Proteomes" id="UP000007797"/>
    </source>
</evidence>
<sequence length="139" mass="15839">MESIIDYKFEIKAAERKDVPLIYNLVMELARHEQLSDHVKGTAKDIERFAFGEEKIAHIYCGWVTPICPSSSSLSSLSSSSLSHLEPKMISYTIHYLNYSARPLTHPWIQFRLTDDGLIKCAIEFDDTNSSSSNKKIIK</sequence>
<dbReference type="OrthoDB" id="7305308at2759"/>
<name>F4PK73_CACFS</name>
<organism evidence="1 2">
    <name type="scientific">Cavenderia fasciculata</name>
    <name type="common">Slime mold</name>
    <name type="synonym">Dictyostelium fasciculatum</name>
    <dbReference type="NCBI Taxonomy" id="261658"/>
    <lineage>
        <taxon>Eukaryota</taxon>
        <taxon>Amoebozoa</taxon>
        <taxon>Evosea</taxon>
        <taxon>Eumycetozoa</taxon>
        <taxon>Dictyostelia</taxon>
        <taxon>Acytosteliales</taxon>
        <taxon>Cavenderiaceae</taxon>
        <taxon>Cavenderia</taxon>
    </lineage>
</organism>
<evidence type="ECO:0008006" key="3">
    <source>
        <dbReference type="Google" id="ProtNLM"/>
    </source>
</evidence>
<gene>
    <name evidence="1" type="ORF">DFA_06135</name>
</gene>
<keyword evidence="2" id="KW-1185">Reference proteome</keyword>
<protein>
    <recommendedName>
        <fullName evidence="3">N-acetyltransferase domain-containing protein</fullName>
    </recommendedName>
</protein>
<reference evidence="2" key="1">
    <citation type="journal article" date="2011" name="Genome Res.">
        <title>Phylogeny-wide analysis of social amoeba genomes highlights ancient origins for complex intercellular communication.</title>
        <authorList>
            <person name="Heidel A.J."/>
            <person name="Lawal H.M."/>
            <person name="Felder M."/>
            <person name="Schilde C."/>
            <person name="Helps N.R."/>
            <person name="Tunggal B."/>
            <person name="Rivero F."/>
            <person name="John U."/>
            <person name="Schleicher M."/>
            <person name="Eichinger L."/>
            <person name="Platzer M."/>
            <person name="Noegel A.A."/>
            <person name="Schaap P."/>
            <person name="Gloeckner G."/>
        </authorList>
    </citation>
    <scope>NUCLEOTIDE SEQUENCE [LARGE SCALE GENOMIC DNA]</scope>
    <source>
        <strain evidence="2">SH3</strain>
    </source>
</reference>